<evidence type="ECO:0000256" key="10">
    <source>
        <dbReference type="ARBA" id="ARBA00022840"/>
    </source>
</evidence>
<evidence type="ECO:0000256" key="15">
    <source>
        <dbReference type="SAM" id="Coils"/>
    </source>
</evidence>
<dbReference type="PANTHER" id="PTHR45339">
    <property type="entry name" value="HYBRID SIGNAL TRANSDUCTION HISTIDINE KINASE J"/>
    <property type="match status" value="1"/>
</dbReference>
<evidence type="ECO:0000256" key="11">
    <source>
        <dbReference type="ARBA" id="ARBA00022989"/>
    </source>
</evidence>
<dbReference type="SMART" id="SM00448">
    <property type="entry name" value="REC"/>
    <property type="match status" value="1"/>
</dbReference>
<dbReference type="CDD" id="cd17546">
    <property type="entry name" value="REC_hyHK_CKI1_RcsC-like"/>
    <property type="match status" value="1"/>
</dbReference>
<dbReference type="InterPro" id="IPR004358">
    <property type="entry name" value="Sig_transdc_His_kin-like_C"/>
</dbReference>
<feature type="transmembrane region" description="Helical" evidence="16">
    <location>
        <begin position="86"/>
        <end position="108"/>
    </location>
</feature>
<dbReference type="Pfam" id="PF00072">
    <property type="entry name" value="Response_reg"/>
    <property type="match status" value="1"/>
</dbReference>
<evidence type="ECO:0000256" key="16">
    <source>
        <dbReference type="SAM" id="Phobius"/>
    </source>
</evidence>
<evidence type="ECO:0000256" key="14">
    <source>
        <dbReference type="PROSITE-ProRule" id="PRU00169"/>
    </source>
</evidence>
<dbReference type="EC" id="2.7.13.3" evidence="3"/>
<dbReference type="Gene3D" id="1.10.287.130">
    <property type="match status" value="1"/>
</dbReference>
<evidence type="ECO:0000256" key="9">
    <source>
        <dbReference type="ARBA" id="ARBA00022777"/>
    </source>
</evidence>
<dbReference type="InParanoid" id="A0A317ZF65"/>
<dbReference type="OrthoDB" id="193150at2"/>
<dbReference type="FunFam" id="3.30.565.10:FF:000010">
    <property type="entry name" value="Sensor histidine kinase RcsC"/>
    <property type="match status" value="1"/>
</dbReference>
<dbReference type="EMBL" id="QHJQ01000006">
    <property type="protein sequence ID" value="PXA03950.1"/>
    <property type="molecule type" value="Genomic_DNA"/>
</dbReference>
<dbReference type="FunFam" id="1.10.287.130:FF:000003">
    <property type="entry name" value="Histidine kinase"/>
    <property type="match status" value="1"/>
</dbReference>
<dbReference type="InterPro" id="IPR005467">
    <property type="entry name" value="His_kinase_dom"/>
</dbReference>
<dbReference type="CDD" id="cd00082">
    <property type="entry name" value="HisKA"/>
    <property type="match status" value="1"/>
</dbReference>
<evidence type="ECO:0000313" key="20">
    <source>
        <dbReference type="Proteomes" id="UP000247099"/>
    </source>
</evidence>
<keyword evidence="15" id="KW-0175">Coiled coil</keyword>
<accession>A0A317ZF65</accession>
<dbReference type="GO" id="GO:0005524">
    <property type="term" value="F:ATP binding"/>
    <property type="evidence" value="ECO:0007669"/>
    <property type="project" value="UniProtKB-KW"/>
</dbReference>
<feature type="domain" description="Response regulatory" evidence="18">
    <location>
        <begin position="488"/>
        <end position="607"/>
    </location>
</feature>
<evidence type="ECO:0000256" key="7">
    <source>
        <dbReference type="ARBA" id="ARBA00022692"/>
    </source>
</evidence>
<evidence type="ECO:0000256" key="13">
    <source>
        <dbReference type="ARBA" id="ARBA00023136"/>
    </source>
</evidence>
<dbReference type="AlphaFoldDB" id="A0A317ZF65"/>
<keyword evidence="10" id="KW-0067">ATP-binding</keyword>
<dbReference type="Pfam" id="PF00512">
    <property type="entry name" value="HisKA"/>
    <property type="match status" value="1"/>
</dbReference>
<dbReference type="RefSeq" id="WP_110131303.1">
    <property type="nucleotide sequence ID" value="NZ_QHJQ01000006.1"/>
</dbReference>
<keyword evidence="7 16" id="KW-0812">Transmembrane</keyword>
<dbReference type="InterPro" id="IPR003594">
    <property type="entry name" value="HATPase_dom"/>
</dbReference>
<name>A0A317ZF65_9BACT</name>
<dbReference type="PANTHER" id="PTHR45339:SF1">
    <property type="entry name" value="HYBRID SIGNAL TRANSDUCTION HISTIDINE KINASE J"/>
    <property type="match status" value="1"/>
</dbReference>
<dbReference type="InterPro" id="IPR003661">
    <property type="entry name" value="HisK_dim/P_dom"/>
</dbReference>
<keyword evidence="8" id="KW-0547">Nucleotide-binding</keyword>
<keyword evidence="20" id="KW-1185">Reference proteome</keyword>
<evidence type="ECO:0000313" key="19">
    <source>
        <dbReference type="EMBL" id="PXA03950.1"/>
    </source>
</evidence>
<organism evidence="19 20">
    <name type="scientific">Coraliomargarita sinensis</name>
    <dbReference type="NCBI Taxonomy" id="2174842"/>
    <lineage>
        <taxon>Bacteria</taxon>
        <taxon>Pseudomonadati</taxon>
        <taxon>Verrucomicrobiota</taxon>
        <taxon>Opitutia</taxon>
        <taxon>Puniceicoccales</taxon>
        <taxon>Coraliomargaritaceae</taxon>
        <taxon>Coraliomargarita</taxon>
    </lineage>
</organism>
<dbReference type="Gene3D" id="3.30.565.10">
    <property type="entry name" value="Histidine kinase-like ATPase, C-terminal domain"/>
    <property type="match status" value="1"/>
</dbReference>
<evidence type="ECO:0000256" key="6">
    <source>
        <dbReference type="ARBA" id="ARBA00022679"/>
    </source>
</evidence>
<feature type="modified residue" description="4-aspartylphosphate" evidence="14">
    <location>
        <position position="537"/>
    </location>
</feature>
<evidence type="ECO:0000256" key="2">
    <source>
        <dbReference type="ARBA" id="ARBA00004651"/>
    </source>
</evidence>
<comment type="subcellular location">
    <subcellularLocation>
        <location evidence="2">Cell membrane</location>
        <topology evidence="2">Multi-pass membrane protein</topology>
    </subcellularLocation>
</comment>
<evidence type="ECO:0000256" key="5">
    <source>
        <dbReference type="ARBA" id="ARBA00022553"/>
    </source>
</evidence>
<evidence type="ECO:0000256" key="1">
    <source>
        <dbReference type="ARBA" id="ARBA00000085"/>
    </source>
</evidence>
<dbReference type="PROSITE" id="PS50109">
    <property type="entry name" value="HIS_KIN"/>
    <property type="match status" value="1"/>
</dbReference>
<keyword evidence="4" id="KW-1003">Cell membrane</keyword>
<keyword evidence="5 14" id="KW-0597">Phosphoprotein</keyword>
<reference evidence="19 20" key="1">
    <citation type="submission" date="2018-05" db="EMBL/GenBank/DDBJ databases">
        <title>Coraliomargarita sinensis sp. nov., isolated from a marine solar saltern.</title>
        <authorList>
            <person name="Zhou L.Y."/>
        </authorList>
    </citation>
    <scope>NUCLEOTIDE SEQUENCE [LARGE SCALE GENOMIC DNA]</scope>
    <source>
        <strain evidence="19 20">WN38</strain>
    </source>
</reference>
<evidence type="ECO:0000256" key="8">
    <source>
        <dbReference type="ARBA" id="ARBA00022741"/>
    </source>
</evidence>
<comment type="caution">
    <text evidence="19">The sequence shown here is derived from an EMBL/GenBank/DDBJ whole genome shotgun (WGS) entry which is preliminary data.</text>
</comment>
<dbReference type="Pfam" id="PF02518">
    <property type="entry name" value="HATPase_c"/>
    <property type="match status" value="1"/>
</dbReference>
<feature type="domain" description="Histidine kinase" evidence="17">
    <location>
        <begin position="239"/>
        <end position="462"/>
    </location>
</feature>
<keyword evidence="6" id="KW-0808">Transferase</keyword>
<evidence type="ECO:0000256" key="3">
    <source>
        <dbReference type="ARBA" id="ARBA00012438"/>
    </source>
</evidence>
<dbReference type="Proteomes" id="UP000247099">
    <property type="component" value="Unassembled WGS sequence"/>
</dbReference>
<dbReference type="InterPro" id="IPR001789">
    <property type="entry name" value="Sig_transdc_resp-reg_receiver"/>
</dbReference>
<dbReference type="GO" id="GO:0005886">
    <property type="term" value="C:plasma membrane"/>
    <property type="evidence" value="ECO:0007669"/>
    <property type="project" value="UniProtKB-SubCell"/>
</dbReference>
<evidence type="ECO:0000259" key="18">
    <source>
        <dbReference type="PROSITE" id="PS50110"/>
    </source>
</evidence>
<proteinExistence type="predicted"/>
<dbReference type="SUPFAM" id="SSF52172">
    <property type="entry name" value="CheY-like"/>
    <property type="match status" value="1"/>
</dbReference>
<dbReference type="Gene3D" id="3.40.50.2300">
    <property type="match status" value="1"/>
</dbReference>
<sequence length="610" mass="68324">MESKRSLNRLVYLYAACPAWLLALTMVGWLISEKASAYIVERGQLMEQLNSMVQRVGFDPAARIDEIELMRSERLNTLQKEFTQNMILAAALLAVGFAVPLLASRYLVNILQNNIDLLNERLASNDTTGSALMAKSFDLKEFDKVLQTLRWVLRERSETEQRWRRAEKELVAANLDLTNRANELKEGRKIALSMMEDADQARDELEQVNTRLNEVLEQARQSAREADFANRAKSDFLATMSHEIRTPLNGIIGFVEMLTDTDLDAEQKDYVDTIRASSETLMSLINDILDFSKIETGNLSLEVREFNLVPMIRDLSAMFFNQAAEKGVHLEIDIAEDVPRKLKGDETRIRQVLINLLSNSIKFTEKGEVRLSVILHSEVDAGDMMEIEFEVRDTGIGIEREQLKNLFKPFSQGDASTTRKYGGTGLGLAICKRLSEAMGGKIWATSLPGEGSSFYTRLRVGEVSKQETAPPIPQKNGSQESLDRSRLEVIIAEDNLANQRVISLMLKRLGIKSEAVENGEELLRKLKDKPADLIFMDLQMPVMDGLEATAAIRAGEVGDELKNVKIVALTANAMSGDEERCLSAGMNGYLTKPLKIDALKAKIEQLLEVC</sequence>
<dbReference type="SMART" id="SM00388">
    <property type="entry name" value="HisKA"/>
    <property type="match status" value="1"/>
</dbReference>
<keyword evidence="12" id="KW-0902">Two-component regulatory system</keyword>
<dbReference type="InterPro" id="IPR036097">
    <property type="entry name" value="HisK_dim/P_sf"/>
</dbReference>
<dbReference type="InterPro" id="IPR011006">
    <property type="entry name" value="CheY-like_superfamily"/>
</dbReference>
<feature type="coiled-coil region" evidence="15">
    <location>
        <begin position="191"/>
        <end position="225"/>
    </location>
</feature>
<dbReference type="CDD" id="cd16922">
    <property type="entry name" value="HATPase_EvgS-ArcB-TorS-like"/>
    <property type="match status" value="1"/>
</dbReference>
<evidence type="ECO:0000259" key="17">
    <source>
        <dbReference type="PROSITE" id="PS50109"/>
    </source>
</evidence>
<dbReference type="InterPro" id="IPR036890">
    <property type="entry name" value="HATPase_C_sf"/>
</dbReference>
<keyword evidence="9 19" id="KW-0418">Kinase</keyword>
<feature type="transmembrane region" description="Helical" evidence="16">
    <location>
        <begin position="12"/>
        <end position="31"/>
    </location>
</feature>
<keyword evidence="11 16" id="KW-1133">Transmembrane helix</keyword>
<dbReference type="PROSITE" id="PS50110">
    <property type="entry name" value="RESPONSE_REGULATORY"/>
    <property type="match status" value="1"/>
</dbReference>
<evidence type="ECO:0000256" key="12">
    <source>
        <dbReference type="ARBA" id="ARBA00023012"/>
    </source>
</evidence>
<dbReference type="SMART" id="SM00387">
    <property type="entry name" value="HATPase_c"/>
    <property type="match status" value="1"/>
</dbReference>
<dbReference type="GO" id="GO:0000155">
    <property type="term" value="F:phosphorelay sensor kinase activity"/>
    <property type="evidence" value="ECO:0007669"/>
    <property type="project" value="InterPro"/>
</dbReference>
<dbReference type="SUPFAM" id="SSF47384">
    <property type="entry name" value="Homodimeric domain of signal transducing histidine kinase"/>
    <property type="match status" value="1"/>
</dbReference>
<comment type="catalytic activity">
    <reaction evidence="1">
        <text>ATP + protein L-histidine = ADP + protein N-phospho-L-histidine.</text>
        <dbReference type="EC" id="2.7.13.3"/>
    </reaction>
</comment>
<protein>
    <recommendedName>
        <fullName evidence="3">histidine kinase</fullName>
        <ecNumber evidence="3">2.7.13.3</ecNumber>
    </recommendedName>
</protein>
<dbReference type="SUPFAM" id="SSF55874">
    <property type="entry name" value="ATPase domain of HSP90 chaperone/DNA topoisomerase II/histidine kinase"/>
    <property type="match status" value="1"/>
</dbReference>
<dbReference type="PRINTS" id="PR00344">
    <property type="entry name" value="BCTRLSENSOR"/>
</dbReference>
<gene>
    <name evidence="19" type="ORF">DDZ13_09945</name>
</gene>
<keyword evidence="13 16" id="KW-0472">Membrane</keyword>
<evidence type="ECO:0000256" key="4">
    <source>
        <dbReference type="ARBA" id="ARBA00022475"/>
    </source>
</evidence>